<dbReference type="UniPathway" id="UPA00219"/>
<dbReference type="Proteomes" id="UP000297613">
    <property type="component" value="Unassembled WGS sequence"/>
</dbReference>
<reference evidence="8 9" key="1">
    <citation type="journal article" date="2019" name="PLoS Negl. Trop. Dis.">
        <title>Revisiting the worldwide diversity of Leptospira species in the environment.</title>
        <authorList>
            <person name="Vincent A.T."/>
            <person name="Schiettekatte O."/>
            <person name="Bourhy P."/>
            <person name="Veyrier F.J."/>
            <person name="Picardeau M."/>
        </authorList>
    </citation>
    <scope>NUCLEOTIDE SEQUENCE [LARGE SCALE GENOMIC DNA]</scope>
    <source>
        <strain evidence="8 9">201702445</strain>
    </source>
</reference>
<gene>
    <name evidence="7 8" type="primary">murI</name>
    <name evidence="8" type="ORF">EHQ83_08065</name>
</gene>
<keyword evidence="5 7" id="KW-0413">Isomerase</keyword>
<dbReference type="GO" id="GO:0009252">
    <property type="term" value="P:peptidoglycan biosynthetic process"/>
    <property type="evidence" value="ECO:0007669"/>
    <property type="project" value="UniProtKB-UniRule"/>
</dbReference>
<proteinExistence type="inferred from homology"/>
<dbReference type="PANTHER" id="PTHR21198:SF3">
    <property type="entry name" value="GLUTAMATE RACEMASE"/>
    <property type="match status" value="1"/>
</dbReference>
<evidence type="ECO:0000256" key="5">
    <source>
        <dbReference type="ARBA" id="ARBA00023235"/>
    </source>
</evidence>
<feature type="active site" description="Proton donor/acceptor" evidence="7">
    <location>
        <position position="182"/>
    </location>
</feature>
<dbReference type="SUPFAM" id="SSF53681">
    <property type="entry name" value="Aspartate/glutamate racemase"/>
    <property type="match status" value="2"/>
</dbReference>
<dbReference type="GO" id="GO:0008360">
    <property type="term" value="P:regulation of cell shape"/>
    <property type="evidence" value="ECO:0007669"/>
    <property type="project" value="UniProtKB-KW"/>
</dbReference>
<feature type="binding site" evidence="7">
    <location>
        <begin position="75"/>
        <end position="76"/>
    </location>
    <ligand>
        <name>substrate</name>
    </ligand>
</feature>
<comment type="pathway">
    <text evidence="7">Cell wall biogenesis; peptidoglycan biosynthesis.</text>
</comment>
<keyword evidence="4 7" id="KW-0573">Peptidoglycan synthesis</keyword>
<comment type="similarity">
    <text evidence="7">Belongs to the aspartate/glutamate racemases family.</text>
</comment>
<accession>A0A6N4QS67</accession>
<name>A0A6N4QS67_9LEPT</name>
<feature type="binding site" evidence="7">
    <location>
        <begin position="43"/>
        <end position="44"/>
    </location>
    <ligand>
        <name>substrate</name>
    </ligand>
</feature>
<evidence type="ECO:0000256" key="2">
    <source>
        <dbReference type="ARBA" id="ARBA00013090"/>
    </source>
</evidence>
<protein>
    <recommendedName>
        <fullName evidence="2 7">Glutamate racemase</fullName>
        <ecNumber evidence="2 7">5.1.1.3</ecNumber>
    </recommendedName>
</protein>
<feature type="active site" description="Proton donor/acceptor" evidence="7">
    <location>
        <position position="74"/>
    </location>
</feature>
<dbReference type="EC" id="5.1.1.3" evidence="2 7"/>
<dbReference type="RefSeq" id="WP_135569124.1">
    <property type="nucleotide sequence ID" value="NZ_RQGK01000056.1"/>
</dbReference>
<dbReference type="PANTHER" id="PTHR21198">
    <property type="entry name" value="GLUTAMATE RACEMASE"/>
    <property type="match status" value="1"/>
</dbReference>
<dbReference type="GO" id="GO:0071555">
    <property type="term" value="P:cell wall organization"/>
    <property type="evidence" value="ECO:0007669"/>
    <property type="project" value="UniProtKB-KW"/>
</dbReference>
<dbReference type="EMBL" id="RQGM01000029">
    <property type="protein sequence ID" value="TGL85435.1"/>
    <property type="molecule type" value="Genomic_DNA"/>
</dbReference>
<sequence length="276" mass="30341">MKEPLRIGLMDSGMGGLSVLKEILKYELPLEIIYYGDLKNSPYGEKDASAILEIVRNVCIRLQEENVAAILLACNTATSAAAETLRKEFTIPIFGMEPAIKPAIQQNPGKKIALLATPVTQREEKLQKLKKELRAEELILPVSCPGLAGLVDQGKFEEAEKYLEPILKELKEKNVDNLVLGCTHYVFLKQIIETNFPGVKLYDGNEGTVRHLLNSLQGNGTIEKIVFRSLQSDATEKNSNSDGLQSASPTYKLILNSDDPFHSTLASDLLGSRTGA</sequence>
<evidence type="ECO:0000256" key="7">
    <source>
        <dbReference type="HAMAP-Rule" id="MF_00258"/>
    </source>
</evidence>
<evidence type="ECO:0000313" key="8">
    <source>
        <dbReference type="EMBL" id="TGL85435.1"/>
    </source>
</evidence>
<feature type="binding site" evidence="7">
    <location>
        <begin position="183"/>
        <end position="184"/>
    </location>
    <ligand>
        <name>substrate</name>
    </ligand>
</feature>
<dbReference type="AlphaFoldDB" id="A0A6N4QS67"/>
<comment type="function">
    <text evidence="7">Provides the (R)-glutamate required for cell wall biosynthesis.</text>
</comment>
<keyword evidence="6 7" id="KW-0961">Cell wall biogenesis/degradation</keyword>
<dbReference type="Pfam" id="PF01177">
    <property type="entry name" value="Asp_Glu_race"/>
    <property type="match status" value="1"/>
</dbReference>
<dbReference type="Gene3D" id="3.40.50.1860">
    <property type="match status" value="2"/>
</dbReference>
<dbReference type="HAMAP" id="MF_00258">
    <property type="entry name" value="Glu_racemase"/>
    <property type="match status" value="1"/>
</dbReference>
<dbReference type="InterPro" id="IPR015942">
    <property type="entry name" value="Asp/Glu/hydantoin_racemase"/>
</dbReference>
<evidence type="ECO:0000256" key="3">
    <source>
        <dbReference type="ARBA" id="ARBA00022960"/>
    </source>
</evidence>
<dbReference type="GO" id="GO:0008881">
    <property type="term" value="F:glutamate racemase activity"/>
    <property type="evidence" value="ECO:0007669"/>
    <property type="project" value="UniProtKB-UniRule"/>
</dbReference>
<comment type="catalytic activity">
    <reaction evidence="1 7">
        <text>L-glutamate = D-glutamate</text>
        <dbReference type="Rhea" id="RHEA:12813"/>
        <dbReference type="ChEBI" id="CHEBI:29985"/>
        <dbReference type="ChEBI" id="CHEBI:29986"/>
        <dbReference type="EC" id="5.1.1.3"/>
    </reaction>
</comment>
<feature type="binding site" evidence="7">
    <location>
        <begin position="11"/>
        <end position="12"/>
    </location>
    <ligand>
        <name>substrate</name>
    </ligand>
</feature>
<evidence type="ECO:0000256" key="4">
    <source>
        <dbReference type="ARBA" id="ARBA00022984"/>
    </source>
</evidence>
<evidence type="ECO:0000256" key="6">
    <source>
        <dbReference type="ARBA" id="ARBA00023316"/>
    </source>
</evidence>
<organism evidence="8 9">
    <name type="scientific">Leptospira yasudae</name>
    <dbReference type="NCBI Taxonomy" id="2202201"/>
    <lineage>
        <taxon>Bacteria</taxon>
        <taxon>Pseudomonadati</taxon>
        <taxon>Spirochaetota</taxon>
        <taxon>Spirochaetia</taxon>
        <taxon>Leptospirales</taxon>
        <taxon>Leptospiraceae</taxon>
        <taxon>Leptospira</taxon>
    </lineage>
</organism>
<dbReference type="NCBIfam" id="TIGR00067">
    <property type="entry name" value="glut_race"/>
    <property type="match status" value="1"/>
</dbReference>
<keyword evidence="3 7" id="KW-0133">Cell shape</keyword>
<comment type="caution">
    <text evidence="8">The sequence shown here is derived from an EMBL/GenBank/DDBJ whole genome shotgun (WGS) entry which is preliminary data.</text>
</comment>
<dbReference type="InterPro" id="IPR004391">
    <property type="entry name" value="Glu_race"/>
</dbReference>
<evidence type="ECO:0000256" key="1">
    <source>
        <dbReference type="ARBA" id="ARBA00001602"/>
    </source>
</evidence>
<evidence type="ECO:0000313" key="9">
    <source>
        <dbReference type="Proteomes" id="UP000297613"/>
    </source>
</evidence>
<dbReference type="InterPro" id="IPR001920">
    <property type="entry name" value="Asp/Glu_race"/>
</dbReference>